<keyword evidence="2" id="KW-0808">Transferase</keyword>
<name>A0AAD5W4E7_9AGAR</name>
<protein>
    <recommendedName>
        <fullName evidence="1">E2 ubiquitin-conjugating enzyme</fullName>
        <ecNumber evidence="1">2.3.2.23</ecNumber>
    </recommendedName>
</protein>
<evidence type="ECO:0000256" key="5">
    <source>
        <dbReference type="ARBA" id="ARBA00022840"/>
    </source>
</evidence>
<feature type="compositionally biased region" description="Acidic residues" evidence="6">
    <location>
        <begin position="286"/>
        <end position="295"/>
    </location>
</feature>
<evidence type="ECO:0000256" key="1">
    <source>
        <dbReference type="ARBA" id="ARBA00012486"/>
    </source>
</evidence>
<evidence type="ECO:0000313" key="8">
    <source>
        <dbReference type="EMBL" id="KAJ3576810.1"/>
    </source>
</evidence>
<dbReference type="FunFam" id="3.10.110.10:FF:000060">
    <property type="entry name" value="Ubiquitin conjugating enzyme (UbcB)"/>
    <property type="match status" value="1"/>
</dbReference>
<feature type="compositionally biased region" description="Low complexity" evidence="6">
    <location>
        <begin position="226"/>
        <end position="240"/>
    </location>
</feature>
<dbReference type="GO" id="GO:0061631">
    <property type="term" value="F:ubiquitin conjugating enzyme activity"/>
    <property type="evidence" value="ECO:0007669"/>
    <property type="project" value="UniProtKB-EC"/>
</dbReference>
<dbReference type="PROSITE" id="PS50127">
    <property type="entry name" value="UBC_2"/>
    <property type="match status" value="1"/>
</dbReference>
<dbReference type="EMBL" id="JANIEX010000004">
    <property type="protein sequence ID" value="KAJ3576810.1"/>
    <property type="molecule type" value="Genomic_DNA"/>
</dbReference>
<feature type="compositionally biased region" description="Low complexity" evidence="6">
    <location>
        <begin position="201"/>
        <end position="214"/>
    </location>
</feature>
<dbReference type="InterPro" id="IPR016135">
    <property type="entry name" value="UBQ-conjugating_enzyme/RWD"/>
</dbReference>
<evidence type="ECO:0000313" key="9">
    <source>
        <dbReference type="Proteomes" id="UP001213000"/>
    </source>
</evidence>
<dbReference type="SMART" id="SM00212">
    <property type="entry name" value="UBCc"/>
    <property type="match status" value="1"/>
</dbReference>
<dbReference type="SUPFAM" id="SSF54495">
    <property type="entry name" value="UBC-like"/>
    <property type="match status" value="1"/>
</dbReference>
<dbReference type="GO" id="GO:0005524">
    <property type="term" value="F:ATP binding"/>
    <property type="evidence" value="ECO:0007669"/>
    <property type="project" value="UniProtKB-KW"/>
</dbReference>
<keyword evidence="3" id="KW-0547">Nucleotide-binding</keyword>
<feature type="region of interest" description="Disordered" evidence="6">
    <location>
        <begin position="121"/>
        <end position="295"/>
    </location>
</feature>
<dbReference type="InterPro" id="IPR000608">
    <property type="entry name" value="UBC"/>
</dbReference>
<dbReference type="Proteomes" id="UP001213000">
    <property type="component" value="Unassembled WGS sequence"/>
</dbReference>
<sequence length="295" mass="31495">MNSGGQMTLKRINREIADLKKEDLGSIVLEPTEENMHVWRGTIPGPEGSVYDGGVFHVEINLPADYPFSAPRVSFKTRIYHMNISENGSICIDILKTNWSPALSLFKVMLSISSLLTDPNPRDPLVPTIANQYTRNRKQHDSTAREWTTLYAKPKPSLSLGPVPAAQPSASTSVTPPQQISAPGSPGGRGGRRNIASTRNARAGTSSAGSQASTPVIVIDDEDEVTAGSSSAANSRAANTRGKRKREGQIQGSAEVVDLSAEDDASGSNASGSAAKRQRTARNSNDDDVIVIEDD</sequence>
<dbReference type="PANTHER" id="PTHR24068">
    <property type="entry name" value="UBIQUITIN-CONJUGATING ENZYME E2"/>
    <property type="match status" value="1"/>
</dbReference>
<accession>A0AAD5W4E7</accession>
<dbReference type="EC" id="2.3.2.23" evidence="1"/>
<dbReference type="Gene3D" id="3.10.110.10">
    <property type="entry name" value="Ubiquitin Conjugating Enzyme"/>
    <property type="match status" value="1"/>
</dbReference>
<organism evidence="8 9">
    <name type="scientific">Leucocoprinus birnbaumii</name>
    <dbReference type="NCBI Taxonomy" id="56174"/>
    <lineage>
        <taxon>Eukaryota</taxon>
        <taxon>Fungi</taxon>
        <taxon>Dikarya</taxon>
        <taxon>Basidiomycota</taxon>
        <taxon>Agaricomycotina</taxon>
        <taxon>Agaricomycetes</taxon>
        <taxon>Agaricomycetidae</taxon>
        <taxon>Agaricales</taxon>
        <taxon>Agaricineae</taxon>
        <taxon>Agaricaceae</taxon>
        <taxon>Leucocoprinus</taxon>
    </lineage>
</organism>
<evidence type="ECO:0000259" key="7">
    <source>
        <dbReference type="PROSITE" id="PS50127"/>
    </source>
</evidence>
<comment type="caution">
    <text evidence="8">The sequence shown here is derived from an EMBL/GenBank/DDBJ whole genome shotgun (WGS) entry which is preliminary data.</text>
</comment>
<reference evidence="8" key="1">
    <citation type="submission" date="2022-07" db="EMBL/GenBank/DDBJ databases">
        <title>Genome Sequence of Leucocoprinus birnbaumii.</title>
        <authorList>
            <person name="Buettner E."/>
        </authorList>
    </citation>
    <scope>NUCLEOTIDE SEQUENCE</scope>
    <source>
        <strain evidence="8">VT141</strain>
    </source>
</reference>
<feature type="compositionally biased region" description="Polar residues" evidence="6">
    <location>
        <begin position="168"/>
        <end position="182"/>
    </location>
</feature>
<gene>
    <name evidence="8" type="ORF">NP233_g149</name>
</gene>
<evidence type="ECO:0000256" key="2">
    <source>
        <dbReference type="ARBA" id="ARBA00022679"/>
    </source>
</evidence>
<dbReference type="AlphaFoldDB" id="A0AAD5W4E7"/>
<evidence type="ECO:0000256" key="4">
    <source>
        <dbReference type="ARBA" id="ARBA00022786"/>
    </source>
</evidence>
<proteinExistence type="predicted"/>
<feature type="compositionally biased region" description="Low complexity" evidence="6">
    <location>
        <begin position="266"/>
        <end position="275"/>
    </location>
</feature>
<feature type="domain" description="UBC core" evidence="7">
    <location>
        <begin position="7"/>
        <end position="153"/>
    </location>
</feature>
<dbReference type="Pfam" id="PF00179">
    <property type="entry name" value="UQ_con"/>
    <property type="match status" value="1"/>
</dbReference>
<evidence type="ECO:0000256" key="3">
    <source>
        <dbReference type="ARBA" id="ARBA00022741"/>
    </source>
</evidence>
<keyword evidence="5" id="KW-0067">ATP-binding</keyword>
<evidence type="ECO:0000256" key="6">
    <source>
        <dbReference type="SAM" id="MobiDB-lite"/>
    </source>
</evidence>
<keyword evidence="9" id="KW-1185">Reference proteome</keyword>
<keyword evidence="4" id="KW-0833">Ubl conjugation pathway</keyword>